<dbReference type="InterPro" id="IPR045854">
    <property type="entry name" value="NO2/SO3_Rdtase_4Fe4S_sf"/>
</dbReference>
<dbReference type="Pfam" id="PF03460">
    <property type="entry name" value="NIR_SIR_ferr"/>
    <property type="match status" value="2"/>
</dbReference>
<dbReference type="EC" id="1.8.7.1" evidence="4"/>
<evidence type="ECO:0000256" key="1">
    <source>
        <dbReference type="ARBA" id="ARBA00001966"/>
    </source>
</evidence>
<dbReference type="PANTHER" id="PTHR32439">
    <property type="entry name" value="FERREDOXIN--NITRITE REDUCTASE, CHLOROPLASTIC"/>
    <property type="match status" value="1"/>
</dbReference>
<dbReference type="InterPro" id="IPR051329">
    <property type="entry name" value="NIR_SIR_4Fe-4S"/>
</dbReference>
<evidence type="ECO:0000313" key="16">
    <source>
        <dbReference type="EMBL" id="MDN4471428.1"/>
    </source>
</evidence>
<evidence type="ECO:0000256" key="11">
    <source>
        <dbReference type="ARBA" id="ARBA00023014"/>
    </source>
</evidence>
<dbReference type="PRINTS" id="PR00397">
    <property type="entry name" value="SIROHAEM"/>
</dbReference>
<feature type="compositionally biased region" description="Pro residues" evidence="13">
    <location>
        <begin position="1"/>
        <end position="12"/>
    </location>
</feature>
<comment type="caution">
    <text evidence="16">The sequence shown here is derived from an EMBL/GenBank/DDBJ whole genome shotgun (WGS) entry which is preliminary data.</text>
</comment>
<feature type="compositionally biased region" description="Low complexity" evidence="13">
    <location>
        <begin position="13"/>
        <end position="51"/>
    </location>
</feature>
<evidence type="ECO:0000256" key="2">
    <source>
        <dbReference type="ARBA" id="ARBA00003247"/>
    </source>
</evidence>
<dbReference type="PANTHER" id="PTHR32439:SF0">
    <property type="entry name" value="FERREDOXIN--NITRITE REDUCTASE, CHLOROPLASTIC"/>
    <property type="match status" value="1"/>
</dbReference>
<keyword evidence="9" id="KW-0560">Oxidoreductase</keyword>
<organism evidence="16 17">
    <name type="scientific">Demequina zhanjiangensis</name>
    <dbReference type="NCBI Taxonomy" id="3051659"/>
    <lineage>
        <taxon>Bacteria</taxon>
        <taxon>Bacillati</taxon>
        <taxon>Actinomycetota</taxon>
        <taxon>Actinomycetes</taxon>
        <taxon>Micrococcales</taxon>
        <taxon>Demequinaceae</taxon>
        <taxon>Demequina</taxon>
    </lineage>
</organism>
<keyword evidence="10" id="KW-0408">Iron</keyword>
<evidence type="ECO:0000256" key="3">
    <source>
        <dbReference type="ARBA" id="ARBA00010429"/>
    </source>
</evidence>
<evidence type="ECO:0000313" key="17">
    <source>
        <dbReference type="Proteomes" id="UP001172738"/>
    </source>
</evidence>
<comment type="cofactor">
    <cofactor evidence="1">
        <name>[4Fe-4S] cluster</name>
        <dbReference type="ChEBI" id="CHEBI:49883"/>
    </cofactor>
</comment>
<dbReference type="SUPFAM" id="SSF56014">
    <property type="entry name" value="Nitrite and sulphite reductase 4Fe-4S domain-like"/>
    <property type="match status" value="2"/>
</dbReference>
<evidence type="ECO:0000256" key="8">
    <source>
        <dbReference type="ARBA" id="ARBA00022784"/>
    </source>
</evidence>
<evidence type="ECO:0000259" key="14">
    <source>
        <dbReference type="Pfam" id="PF01077"/>
    </source>
</evidence>
<evidence type="ECO:0000259" key="15">
    <source>
        <dbReference type="Pfam" id="PF03460"/>
    </source>
</evidence>
<comment type="catalytic activity">
    <reaction evidence="12">
        <text>hydrogen sulfide + 6 oxidized [2Fe-2S]-[ferredoxin] + 3 H2O = sulfite + 6 reduced [2Fe-2S]-[ferredoxin] + 7 H(+)</text>
        <dbReference type="Rhea" id="RHEA:23132"/>
        <dbReference type="Rhea" id="RHEA-COMP:10000"/>
        <dbReference type="Rhea" id="RHEA-COMP:10001"/>
        <dbReference type="ChEBI" id="CHEBI:15377"/>
        <dbReference type="ChEBI" id="CHEBI:15378"/>
        <dbReference type="ChEBI" id="CHEBI:17359"/>
        <dbReference type="ChEBI" id="CHEBI:29919"/>
        <dbReference type="ChEBI" id="CHEBI:33737"/>
        <dbReference type="ChEBI" id="CHEBI:33738"/>
        <dbReference type="EC" id="1.8.7.1"/>
    </reaction>
</comment>
<dbReference type="SUPFAM" id="SSF55124">
    <property type="entry name" value="Nitrite/Sulfite reductase N-terminal domain-like"/>
    <property type="match status" value="2"/>
</dbReference>
<dbReference type="Gene3D" id="3.90.480.20">
    <property type="match status" value="1"/>
</dbReference>
<sequence length="626" mass="68649">MNPDTTTPPPASPAGDASAPSPADATARTAPSDAGASATSTSGKPAASATDADARQRQREEARLIRTRDAAARRGTAAKDGQWASGDRTPLNPNEEFKAASDPLEVRHRIETMYARWGFWSIPPSDLRGRFRWWGLYTQRKPGIDGGRTALLEPHQLDDEYFMLRVRSDGGQLSVAQAREIARISQEFGRDTADISDRQNIQLHWIRIEDVPEIFRRIEAVGLFTTEACGDSPRVILGSPVAGVAKDELLDPTPQIQAIIERGIGSPEFSNLPRKFKSAISGTRVPDIVHEVQDIAFVAVEHPELGLGYDLWVGGGLSINPHLGQRLGAFVEPDKVAEVWAGVIGIFRDHGYRRLRTRARLKFLVKAWGAEKFRQVLQDDYLGWELPDGPAPVEASPGDRGDHVGIHEQKDGRWYIGAAPVAGRISGAKLEAIADIAEAAGSDRIRLTPLQKLLILDVPQEKVSDVVNGLRALELEAQPGEFHRNVMACTGIEYCKLAIVETKATAREVVKVLDEKFPDLDAPISVHVNGCPNSCARIQVADIGFKGQLVHDEESGGQVPGFQVHLGGRLGRGEDNDFGRKIRGHKVTADGMPAYVDRVTRNYLETREQGEAFADWAFRIDEELIR</sequence>
<dbReference type="InterPro" id="IPR036136">
    <property type="entry name" value="Nit/Sulf_reduc_fer-like_dom_sf"/>
</dbReference>
<protein>
    <recommendedName>
        <fullName evidence="4">assimilatory sulfite reductase (ferredoxin)</fullName>
        <ecNumber evidence="4">1.8.7.1</ecNumber>
    </recommendedName>
</protein>
<dbReference type="EMBL" id="JAUHPV010000001">
    <property type="protein sequence ID" value="MDN4471428.1"/>
    <property type="molecule type" value="Genomic_DNA"/>
</dbReference>
<reference evidence="16" key="1">
    <citation type="submission" date="2023-06" db="EMBL/GenBank/DDBJ databases">
        <title>SYSU T00b26.</title>
        <authorList>
            <person name="Gao L."/>
            <person name="Fang B.-Z."/>
            <person name="Li W.-J."/>
        </authorList>
    </citation>
    <scope>NUCLEOTIDE SEQUENCE</scope>
    <source>
        <strain evidence="16">SYSU T00b26</strain>
    </source>
</reference>
<evidence type="ECO:0000256" key="4">
    <source>
        <dbReference type="ARBA" id="ARBA00012353"/>
    </source>
</evidence>
<evidence type="ECO:0000256" key="10">
    <source>
        <dbReference type="ARBA" id="ARBA00023004"/>
    </source>
</evidence>
<evidence type="ECO:0000256" key="12">
    <source>
        <dbReference type="ARBA" id="ARBA00049518"/>
    </source>
</evidence>
<proteinExistence type="inferred from homology"/>
<feature type="domain" description="Nitrite/Sulfite reductase ferredoxin-like" evidence="15">
    <location>
        <begin position="157"/>
        <end position="220"/>
    </location>
</feature>
<feature type="domain" description="Nitrite/sulphite reductase 4Fe-4S" evidence="14">
    <location>
        <begin position="481"/>
        <end position="622"/>
    </location>
</feature>
<evidence type="ECO:0000256" key="5">
    <source>
        <dbReference type="ARBA" id="ARBA00022485"/>
    </source>
</evidence>
<dbReference type="InterPro" id="IPR005117">
    <property type="entry name" value="NiRdtase/SiRdtase_haem-b_fer"/>
</dbReference>
<keyword evidence="5" id="KW-0004">4Fe-4S</keyword>
<keyword evidence="8" id="KW-0883">Thioether bond</keyword>
<comment type="similarity">
    <text evidence="3">Belongs to the nitrite and sulfite reductase 4Fe-4S domain family.</text>
</comment>
<keyword evidence="7" id="KW-0479">Metal-binding</keyword>
<dbReference type="InterPro" id="IPR006066">
    <property type="entry name" value="NO2/SO3_Rdtase_FeS/sirohaem_BS"/>
</dbReference>
<dbReference type="Proteomes" id="UP001172738">
    <property type="component" value="Unassembled WGS sequence"/>
</dbReference>
<evidence type="ECO:0000256" key="9">
    <source>
        <dbReference type="ARBA" id="ARBA00023002"/>
    </source>
</evidence>
<keyword evidence="17" id="KW-1185">Reference proteome</keyword>
<name>A0ABT8FWZ7_9MICO</name>
<dbReference type="Pfam" id="PF01077">
    <property type="entry name" value="NIR_SIR"/>
    <property type="match status" value="2"/>
</dbReference>
<gene>
    <name evidence="16" type="ORF">QQX04_00295</name>
</gene>
<feature type="compositionally biased region" description="Basic and acidic residues" evidence="13">
    <location>
        <begin position="52"/>
        <end position="72"/>
    </location>
</feature>
<dbReference type="Gene3D" id="3.30.413.10">
    <property type="entry name" value="Sulfite Reductase Hemoprotein, domain 1"/>
    <property type="match status" value="2"/>
</dbReference>
<keyword evidence="11" id="KW-0411">Iron-sulfur</keyword>
<feature type="domain" description="Nitrite/sulphite reductase 4Fe-4S" evidence="14">
    <location>
        <begin position="229"/>
        <end position="385"/>
    </location>
</feature>
<comment type="function">
    <text evidence="2">Catalyzes the reduction of sulfite to sulfide, a step in the biosynthesis of sulfur-containing amino acids and cofactors.</text>
</comment>
<keyword evidence="6" id="KW-0349">Heme</keyword>
<feature type="domain" description="Nitrite/Sulfite reductase ferredoxin-like" evidence="15">
    <location>
        <begin position="407"/>
        <end position="472"/>
    </location>
</feature>
<feature type="region of interest" description="Disordered" evidence="13">
    <location>
        <begin position="1"/>
        <end position="96"/>
    </location>
</feature>
<dbReference type="PROSITE" id="PS00365">
    <property type="entry name" value="NIR_SIR"/>
    <property type="match status" value="1"/>
</dbReference>
<accession>A0ABT8FWZ7</accession>
<evidence type="ECO:0000256" key="6">
    <source>
        <dbReference type="ARBA" id="ARBA00022617"/>
    </source>
</evidence>
<evidence type="ECO:0000256" key="7">
    <source>
        <dbReference type="ARBA" id="ARBA00022723"/>
    </source>
</evidence>
<evidence type="ECO:0000256" key="13">
    <source>
        <dbReference type="SAM" id="MobiDB-lite"/>
    </source>
</evidence>
<dbReference type="InterPro" id="IPR006067">
    <property type="entry name" value="NO2/SO3_Rdtase_4Fe4S_dom"/>
</dbReference>